<dbReference type="Proteomes" id="UP000298138">
    <property type="component" value="Unassembled WGS sequence"/>
</dbReference>
<reference evidence="13 14" key="1">
    <citation type="submission" date="2019-04" db="EMBL/GenBank/DDBJ databases">
        <title>Comparative genomics and transcriptomics to analyze fruiting body development in filamentous ascomycetes.</title>
        <authorList>
            <consortium name="DOE Joint Genome Institute"/>
            <person name="Lutkenhaus R."/>
            <person name="Traeger S."/>
            <person name="Breuer J."/>
            <person name="Kuo A."/>
            <person name="Lipzen A."/>
            <person name="Pangilinan J."/>
            <person name="Dilworth D."/>
            <person name="Sandor L."/>
            <person name="Poggeler S."/>
            <person name="Barry K."/>
            <person name="Grigoriev I.V."/>
            <person name="Nowrousian M."/>
        </authorList>
    </citation>
    <scope>NUCLEOTIDE SEQUENCE [LARGE SCALE GENOMIC DNA]</scope>
    <source>
        <strain evidence="13 14">CBS 389.68</strain>
    </source>
</reference>
<evidence type="ECO:0000256" key="1">
    <source>
        <dbReference type="ARBA" id="ARBA00004567"/>
    </source>
</evidence>
<comment type="similarity">
    <text evidence="2">Belongs to the WD repeat SEC13 family.</text>
</comment>
<dbReference type="GO" id="GO:0005198">
    <property type="term" value="F:structural molecule activity"/>
    <property type="evidence" value="ECO:0007669"/>
    <property type="project" value="InterPro"/>
</dbReference>
<dbReference type="InterPro" id="IPR037363">
    <property type="entry name" value="Sec13/Seh1_fam"/>
</dbReference>
<comment type="subcellular location">
    <subcellularLocation>
        <location evidence="1">Nucleus</location>
        <location evidence="1">Nuclear pore complex</location>
    </subcellularLocation>
</comment>
<keyword evidence="5" id="KW-0677">Repeat</keyword>
<dbReference type="GO" id="GO:0034198">
    <property type="term" value="P:cellular response to amino acid starvation"/>
    <property type="evidence" value="ECO:0007669"/>
    <property type="project" value="TreeGrafter"/>
</dbReference>
<evidence type="ECO:0000256" key="11">
    <source>
        <dbReference type="PROSITE-ProRule" id="PRU00221"/>
    </source>
</evidence>
<evidence type="ECO:0000313" key="13">
    <source>
        <dbReference type="EMBL" id="TGZ80499.1"/>
    </source>
</evidence>
<dbReference type="STRING" id="341454.A0A4S2MV57"/>
<evidence type="ECO:0000256" key="10">
    <source>
        <dbReference type="ARBA" id="ARBA00023242"/>
    </source>
</evidence>
<keyword evidence="7" id="KW-0653">Protein transport</keyword>
<evidence type="ECO:0000313" key="14">
    <source>
        <dbReference type="Proteomes" id="UP000298138"/>
    </source>
</evidence>
<dbReference type="InterPro" id="IPR001680">
    <property type="entry name" value="WD40_rpt"/>
</dbReference>
<keyword evidence="9" id="KW-0906">Nuclear pore complex</keyword>
<dbReference type="InterPro" id="IPR015943">
    <property type="entry name" value="WD40/YVTN_repeat-like_dom_sf"/>
</dbReference>
<dbReference type="Gene3D" id="2.130.10.10">
    <property type="entry name" value="YVTN repeat-like/Quinoprotein amine dehydrogenase"/>
    <property type="match status" value="1"/>
</dbReference>
<keyword evidence="10" id="KW-0539">Nucleus</keyword>
<dbReference type="EMBL" id="ML220124">
    <property type="protein sequence ID" value="TGZ80499.1"/>
    <property type="molecule type" value="Genomic_DNA"/>
</dbReference>
<dbReference type="GO" id="GO:0035859">
    <property type="term" value="C:Seh1-associated complex"/>
    <property type="evidence" value="ECO:0007669"/>
    <property type="project" value="TreeGrafter"/>
</dbReference>
<keyword evidence="6" id="KW-0509">mRNA transport</keyword>
<gene>
    <name evidence="13" type="ORF">EX30DRAFT_307551</name>
</gene>
<feature type="repeat" description="WD" evidence="11">
    <location>
        <begin position="321"/>
        <end position="353"/>
    </location>
</feature>
<evidence type="ECO:0000256" key="5">
    <source>
        <dbReference type="ARBA" id="ARBA00022737"/>
    </source>
</evidence>
<dbReference type="SMART" id="SM00320">
    <property type="entry name" value="WD40"/>
    <property type="match status" value="5"/>
</dbReference>
<evidence type="ECO:0000256" key="6">
    <source>
        <dbReference type="ARBA" id="ARBA00022816"/>
    </source>
</evidence>
<protein>
    <submittedName>
        <fullName evidence="13">WD40 repeat-like protein</fullName>
    </submittedName>
</protein>
<keyword evidence="4 11" id="KW-0853">WD repeat</keyword>
<dbReference type="Pfam" id="PF00400">
    <property type="entry name" value="WD40"/>
    <property type="match status" value="4"/>
</dbReference>
<organism evidence="13 14">
    <name type="scientific">Ascodesmis nigricans</name>
    <dbReference type="NCBI Taxonomy" id="341454"/>
    <lineage>
        <taxon>Eukaryota</taxon>
        <taxon>Fungi</taxon>
        <taxon>Dikarya</taxon>
        <taxon>Ascomycota</taxon>
        <taxon>Pezizomycotina</taxon>
        <taxon>Pezizomycetes</taxon>
        <taxon>Pezizales</taxon>
        <taxon>Ascodesmidaceae</taxon>
        <taxon>Ascodesmis</taxon>
    </lineage>
</organism>
<evidence type="ECO:0000256" key="9">
    <source>
        <dbReference type="ARBA" id="ARBA00023132"/>
    </source>
</evidence>
<dbReference type="PROSITE" id="PS50082">
    <property type="entry name" value="WD_REPEATS_2"/>
    <property type="match status" value="3"/>
</dbReference>
<dbReference type="InterPro" id="IPR036322">
    <property type="entry name" value="WD40_repeat_dom_sf"/>
</dbReference>
<sequence length="372" mass="41245">MSTHGAPKSAGFASHFATGHEDLVHDVAYDFYGKRMATVSSDQTLKIFNKSSNDGDWVLFSSFRAHDATITKVIWAPPEHGQIIATCSMDRTVKIFEEQEMEPPSSPFRWKRQYQMTPESRSAIHSISFPPTPSGGLKLAFISGDGVVQIYECREPQDLTHWISVDVLQILPSPPSRESEVSFCLDFCPSRPGGEMLVVGAMNTATIWRADKNGKFRAAEMLTGHHGLVRDVAWATSMGRSHHLIATACKDGHVRIYKLRHSKMEFVIKPLARGHGPVEGRRRLGAGLSEGLGGSGEVDSSPAEKMEEEEERWEVQKIADFDDHGCDVWKVAWNATGTVLSSVGDDGKIRLWQTAMTGEYKLMSIVNTPKSR</sequence>
<dbReference type="GO" id="GO:0051028">
    <property type="term" value="P:mRNA transport"/>
    <property type="evidence" value="ECO:0007669"/>
    <property type="project" value="UniProtKB-KW"/>
</dbReference>
<dbReference type="GO" id="GO:0031080">
    <property type="term" value="C:nuclear pore outer ring"/>
    <property type="evidence" value="ECO:0007669"/>
    <property type="project" value="TreeGrafter"/>
</dbReference>
<accession>A0A4S2MV57</accession>
<evidence type="ECO:0000256" key="7">
    <source>
        <dbReference type="ARBA" id="ARBA00022927"/>
    </source>
</evidence>
<proteinExistence type="inferred from homology"/>
<evidence type="ECO:0000256" key="12">
    <source>
        <dbReference type="SAM" id="MobiDB-lite"/>
    </source>
</evidence>
<keyword evidence="8" id="KW-0811">Translocation</keyword>
<dbReference type="InParanoid" id="A0A4S2MV57"/>
<dbReference type="PANTHER" id="PTHR11024">
    <property type="entry name" value="NUCLEAR PORE COMPLEX PROTEIN SEC13 / SEH1 FAMILY MEMBER"/>
    <property type="match status" value="1"/>
</dbReference>
<evidence type="ECO:0000256" key="8">
    <source>
        <dbReference type="ARBA" id="ARBA00023010"/>
    </source>
</evidence>
<evidence type="ECO:0000256" key="4">
    <source>
        <dbReference type="ARBA" id="ARBA00022574"/>
    </source>
</evidence>
<dbReference type="PROSITE" id="PS50294">
    <property type="entry name" value="WD_REPEATS_REGION"/>
    <property type="match status" value="1"/>
</dbReference>
<keyword evidence="3" id="KW-0813">Transport</keyword>
<evidence type="ECO:0000256" key="3">
    <source>
        <dbReference type="ARBA" id="ARBA00022448"/>
    </source>
</evidence>
<feature type="region of interest" description="Disordered" evidence="12">
    <location>
        <begin position="282"/>
        <end position="305"/>
    </location>
</feature>
<evidence type="ECO:0000256" key="2">
    <source>
        <dbReference type="ARBA" id="ARBA00010102"/>
    </source>
</evidence>
<name>A0A4S2MV57_9PEZI</name>
<dbReference type="GO" id="GO:0015031">
    <property type="term" value="P:protein transport"/>
    <property type="evidence" value="ECO:0007669"/>
    <property type="project" value="UniProtKB-KW"/>
</dbReference>
<feature type="repeat" description="WD" evidence="11">
    <location>
        <begin position="63"/>
        <end position="106"/>
    </location>
</feature>
<keyword evidence="14" id="KW-1185">Reference proteome</keyword>
<dbReference type="AlphaFoldDB" id="A0A4S2MV57"/>
<dbReference type="PANTHER" id="PTHR11024:SF3">
    <property type="entry name" value="NUCLEOPORIN SEH1"/>
    <property type="match status" value="1"/>
</dbReference>
<dbReference type="FunCoup" id="A0A4S2MV57">
    <property type="interactions" value="1159"/>
</dbReference>
<feature type="repeat" description="WD" evidence="11">
    <location>
        <begin position="17"/>
        <end position="49"/>
    </location>
</feature>
<dbReference type="GO" id="GO:1904263">
    <property type="term" value="P:positive regulation of TORC1 signaling"/>
    <property type="evidence" value="ECO:0007669"/>
    <property type="project" value="TreeGrafter"/>
</dbReference>
<dbReference type="OrthoDB" id="5566198at2759"/>
<dbReference type="SUPFAM" id="SSF50978">
    <property type="entry name" value="WD40 repeat-like"/>
    <property type="match status" value="1"/>
</dbReference>